<dbReference type="InterPro" id="IPR036709">
    <property type="entry name" value="Autotransporte_beta_dom_sf"/>
</dbReference>
<dbReference type="NCBIfam" id="TIGR02601">
    <property type="entry name" value="autotrns_rpt"/>
    <property type="match status" value="1"/>
</dbReference>
<organism evidence="9 10">
    <name type="scientific">Actinobacillus equuli subsp. equuli</name>
    <dbReference type="NCBI Taxonomy" id="202947"/>
    <lineage>
        <taxon>Bacteria</taxon>
        <taxon>Pseudomonadati</taxon>
        <taxon>Pseudomonadota</taxon>
        <taxon>Gammaproteobacteria</taxon>
        <taxon>Pasteurellales</taxon>
        <taxon>Pasteurellaceae</taxon>
        <taxon>Actinobacillus</taxon>
    </lineage>
</organism>
<dbReference type="InterPro" id="IPR051551">
    <property type="entry name" value="Autotransporter_adhesion"/>
</dbReference>
<dbReference type="Pfam" id="PF12951">
    <property type="entry name" value="PATR"/>
    <property type="match status" value="1"/>
</dbReference>
<dbReference type="PROSITE" id="PS51892">
    <property type="entry name" value="SUBTILASE"/>
    <property type="match status" value="1"/>
</dbReference>
<dbReference type="SUPFAM" id="SSF103515">
    <property type="entry name" value="Autotransporter"/>
    <property type="match status" value="1"/>
</dbReference>
<evidence type="ECO:0000256" key="6">
    <source>
        <dbReference type="SAM" id="MobiDB-lite"/>
    </source>
</evidence>
<dbReference type="InterPro" id="IPR005546">
    <property type="entry name" value="Autotransporte_beta"/>
</dbReference>
<dbReference type="Pfam" id="PF00082">
    <property type="entry name" value="Peptidase_S8"/>
    <property type="match status" value="1"/>
</dbReference>
<dbReference type="CDD" id="cd04848">
    <property type="entry name" value="Peptidases_S8_Autotransporter_serine_protease_like"/>
    <property type="match status" value="1"/>
</dbReference>
<feature type="signal peptide" evidence="7">
    <location>
        <begin position="1"/>
        <end position="22"/>
    </location>
</feature>
<dbReference type="InterPro" id="IPR013425">
    <property type="entry name" value="Autotrns_rpt"/>
</dbReference>
<dbReference type="PRINTS" id="PR00723">
    <property type="entry name" value="SUBTILISIN"/>
</dbReference>
<reference evidence="9" key="1">
    <citation type="submission" date="2022-11" db="EMBL/GenBank/DDBJ databases">
        <authorList>
            <person name="Kamali M."/>
            <person name="Peak L."/>
            <person name="Go Y.Y."/>
            <person name="Balasuriya U.B.R."/>
            <person name="Carossino M."/>
        </authorList>
    </citation>
    <scope>NUCLEOTIDE SEQUENCE</scope>
    <source>
        <strain evidence="9">4524</strain>
    </source>
</reference>
<evidence type="ECO:0000313" key="9">
    <source>
        <dbReference type="EMBL" id="MDE8034450.1"/>
    </source>
</evidence>
<keyword evidence="4 5" id="KW-0720">Serine protease</keyword>
<evidence type="ECO:0000259" key="8">
    <source>
        <dbReference type="PROSITE" id="PS51208"/>
    </source>
</evidence>
<dbReference type="EMBL" id="JAPHVQ010000003">
    <property type="protein sequence ID" value="MDE8034450.1"/>
    <property type="molecule type" value="Genomic_DNA"/>
</dbReference>
<feature type="domain" description="Autotransporter" evidence="8">
    <location>
        <begin position="909"/>
        <end position="1191"/>
    </location>
</feature>
<dbReference type="PANTHER" id="PTHR35037:SF3">
    <property type="entry name" value="C-TERMINAL REGION OF AIDA-LIKE PROTEIN"/>
    <property type="match status" value="1"/>
</dbReference>
<dbReference type="PANTHER" id="PTHR35037">
    <property type="entry name" value="C-TERMINAL REGION OF AIDA-LIKE PROTEIN"/>
    <property type="match status" value="1"/>
</dbReference>
<dbReference type="SMART" id="SM00869">
    <property type="entry name" value="Autotransporter"/>
    <property type="match status" value="1"/>
</dbReference>
<dbReference type="InterPro" id="IPR034061">
    <property type="entry name" value="Peptidases_S8_Autotransporter"/>
</dbReference>
<dbReference type="PROSITE" id="PS51208">
    <property type="entry name" value="AUTOTRANSPORTER"/>
    <property type="match status" value="1"/>
</dbReference>
<feature type="active site" description="Charge relay system" evidence="5">
    <location>
        <position position="545"/>
    </location>
</feature>
<dbReference type="AlphaFoldDB" id="A0A9X4G534"/>
<feature type="compositionally biased region" description="Low complexity" evidence="6">
    <location>
        <begin position="218"/>
        <end position="228"/>
    </location>
</feature>
<evidence type="ECO:0000256" key="5">
    <source>
        <dbReference type="PROSITE-ProRule" id="PRU01240"/>
    </source>
</evidence>
<dbReference type="InterPro" id="IPR036852">
    <property type="entry name" value="Peptidase_S8/S53_dom_sf"/>
</dbReference>
<feature type="chain" id="PRO_5040728556" evidence="7">
    <location>
        <begin position="23"/>
        <end position="1191"/>
    </location>
</feature>
<protein>
    <submittedName>
        <fullName evidence="9">Autotransporter domain-containing protein</fullName>
    </submittedName>
</protein>
<comment type="similarity">
    <text evidence="5">Belongs to the peptidase S8 family.</text>
</comment>
<dbReference type="InterPro" id="IPR015500">
    <property type="entry name" value="Peptidase_S8_subtilisin-rel"/>
</dbReference>
<feature type="compositionally biased region" description="Pro residues" evidence="6">
    <location>
        <begin position="113"/>
        <end position="123"/>
    </location>
</feature>
<dbReference type="GO" id="GO:0006508">
    <property type="term" value="P:proteolysis"/>
    <property type="evidence" value="ECO:0007669"/>
    <property type="project" value="UniProtKB-KW"/>
</dbReference>
<dbReference type="Gene3D" id="2.40.128.130">
    <property type="entry name" value="Autotransporter beta-domain"/>
    <property type="match status" value="1"/>
</dbReference>
<keyword evidence="2 7" id="KW-0732">Signal</keyword>
<dbReference type="Gene3D" id="3.40.50.200">
    <property type="entry name" value="Peptidase S8/S53 domain"/>
    <property type="match status" value="1"/>
</dbReference>
<dbReference type="SUPFAM" id="SSF52743">
    <property type="entry name" value="Subtilisin-like"/>
    <property type="match status" value="1"/>
</dbReference>
<feature type="compositionally biased region" description="Low complexity" evidence="6">
    <location>
        <begin position="138"/>
        <end position="147"/>
    </location>
</feature>
<dbReference type="InterPro" id="IPR000209">
    <property type="entry name" value="Peptidase_S8/S53_dom"/>
</dbReference>
<dbReference type="Proteomes" id="UP001142444">
    <property type="component" value="Unassembled WGS sequence"/>
</dbReference>
<accession>A0A9X4G534</accession>
<evidence type="ECO:0000256" key="4">
    <source>
        <dbReference type="ARBA" id="ARBA00022825"/>
    </source>
</evidence>
<evidence type="ECO:0000313" key="10">
    <source>
        <dbReference type="Proteomes" id="UP001142444"/>
    </source>
</evidence>
<dbReference type="GO" id="GO:0004252">
    <property type="term" value="F:serine-type endopeptidase activity"/>
    <property type="evidence" value="ECO:0007669"/>
    <property type="project" value="UniProtKB-UniRule"/>
</dbReference>
<feature type="compositionally biased region" description="Low complexity" evidence="6">
    <location>
        <begin position="192"/>
        <end position="205"/>
    </location>
</feature>
<sequence length="1191" mass="126595">MKTKYSALAIAIISATAGYAQADNFSNNVKTDLYNIKSDLGVYSRYQPISWFRPVSNSGTRITDHTRTTNEGTIRTVTETRNGVTTQTIYKTVNGVTTITKIVDGVVVSGPDMNPPTTEPVTPPEDGNAPVTEPPAVEPVTEPEPVADGTNPENGNAPEVEPPTTEPVTEPVTDVTNPENGNAPEVEPPTTEPVTEPVTDVTNPENGDGPEVEPPTTEPVTEPVTDVTNPGNENGPTTEPPVVEPEKPVVEPIADDTPISPSYPIVIKPTQPSSPTSPIEARNVPRTGVVWNDISRGYDPEDPNNKANVELKGEGVTVAVVDSGFNNPTVARDIQNKFGYRGTILNTGRYAPADATHGIQVAEMVGGNTTNGVAPRANLLLADITRVNSDGSSGLLATADIYNQLWNRGARIFNQSYGIPKQVTYFNDNPRSAYYYGHQFSQDLLDFYTDAVDKGGLFVWAAGNNRGERESSPQAALPYFETQLEKGWLSVVALAARDNGRLGDFSWSNLLPYSQAGLAKNWTVSAMGDYVFNVKGSNYIASGSSFAAPAVTGTAALVKQKYPWMDGNLIKQSILTTATDIGARGVDDVYGWGLLDVEKAVKGPARFDSRITLGEDVNVTIPQGSYAFENDISGDVGLVKNGQGELVLTGASSFTGDTTLNEGAITINGKSYGSAVNVGRNGTLVANSTVLSNGVSNDGVVVNNGNTVIENGYAASANGTLVSSLDSKLSVKGGVDLNNSTLVLTAEKDGQAQYVTAKGVTTEAITSDSEIKGEFGVVETTTGLLNATVNKTGENTVAATLSRQNVETFVASTDARDAMTESVASNLESSFSALDRQIDANNAENSTAFAQDAALLQNSLAAVSAGQTAVLDSLSGQIYASAQALTFQNAETVNKDLTNRLTMLGTLNNADNTAGVWVSGIYGNGKLKENGFGEGKTKTYAGQIGFDKLVSDNFILGTAVNYSTADVSFNRYGGKSDAKGVGVSLYGRWSDKNAPWYLQGRVGYGWVDSDVERTIILDSNNSSTAKINHKDKVISGYLETGYDFKQGNFTFTPYIGVSHDVVKRGAFSETNSQFGLTADKATYQQTSGLAGVRMSQAINFDSGVKTTLQGYVNHQTAFNNEDLSFDASYTGLQNADFRVKGIGLAKNKTWVGVGALTEFTPNTAWYLNYDLKLEHGKGKNNVLSTGVRISF</sequence>
<feature type="active site" description="Charge relay system" evidence="5">
    <location>
        <position position="357"/>
    </location>
</feature>
<evidence type="ECO:0000256" key="1">
    <source>
        <dbReference type="ARBA" id="ARBA00022670"/>
    </source>
</evidence>
<keyword evidence="3 5" id="KW-0378">Hydrolase</keyword>
<keyword evidence="10" id="KW-1185">Reference proteome</keyword>
<evidence type="ECO:0000256" key="3">
    <source>
        <dbReference type="ARBA" id="ARBA00022801"/>
    </source>
</evidence>
<dbReference type="Pfam" id="PF03797">
    <property type="entry name" value="Autotransporter"/>
    <property type="match status" value="1"/>
</dbReference>
<evidence type="ECO:0000256" key="2">
    <source>
        <dbReference type="ARBA" id="ARBA00022729"/>
    </source>
</evidence>
<comment type="caution">
    <text evidence="9">The sequence shown here is derived from an EMBL/GenBank/DDBJ whole genome shotgun (WGS) entry which is preliminary data.</text>
</comment>
<dbReference type="RefSeq" id="WP_275217604.1">
    <property type="nucleotide sequence ID" value="NZ_JAPHVQ010000003.1"/>
</dbReference>
<keyword evidence="1 5" id="KW-0645">Protease</keyword>
<feature type="region of interest" description="Disordered" evidence="6">
    <location>
        <begin position="107"/>
        <end position="246"/>
    </location>
</feature>
<gene>
    <name evidence="9" type="ORF">OQ257_04635</name>
</gene>
<feature type="active site" description="Charge relay system" evidence="5">
    <location>
        <position position="322"/>
    </location>
</feature>
<feature type="compositionally biased region" description="Low complexity" evidence="6">
    <location>
        <begin position="166"/>
        <end position="185"/>
    </location>
</feature>
<evidence type="ECO:0000256" key="7">
    <source>
        <dbReference type="SAM" id="SignalP"/>
    </source>
</evidence>
<name>A0A9X4G534_ACTEU</name>
<reference evidence="9" key="2">
    <citation type="journal article" date="2023" name="Pathogens">
        <title>Pathological Features and Genomic Characterization of an Actinobacillus equuli subsp. equuli Bearing Unique Virulence-Associated Genes from an Adult Horse with Pleuropneumonia.</title>
        <authorList>
            <person name="Kamali M."/>
            <person name="Carossino M."/>
            <person name="Del Piero F."/>
            <person name="Peak L."/>
            <person name="Mitchell M.S."/>
            <person name="Willette J."/>
            <person name="Baker R."/>
            <person name="Li F."/>
            <person name="Kenez A."/>
            <person name="Balasuriya U.B.R."/>
            <person name="Go Y.Y."/>
        </authorList>
    </citation>
    <scope>NUCLEOTIDE SEQUENCE</scope>
    <source>
        <strain evidence="9">4524</strain>
    </source>
</reference>
<proteinExistence type="inferred from homology"/>